<gene>
    <name evidence="7" type="primary">nadE</name>
    <name evidence="11" type="ORF">SAMN05216553_11960</name>
</gene>
<evidence type="ECO:0000256" key="9">
    <source>
        <dbReference type="SAM" id="MobiDB-lite"/>
    </source>
</evidence>
<feature type="binding site" evidence="7">
    <location>
        <position position="483"/>
    </location>
    <ligand>
        <name>ATP</name>
        <dbReference type="ChEBI" id="CHEBI:30616"/>
    </ligand>
</feature>
<dbReference type="EMBL" id="FNCC01000019">
    <property type="protein sequence ID" value="SDH32363.1"/>
    <property type="molecule type" value="Genomic_DNA"/>
</dbReference>
<dbReference type="OrthoDB" id="9760188at2"/>
<dbReference type="RefSeq" id="WP_090058407.1">
    <property type="nucleotide sequence ID" value="NZ_FNCC01000019.1"/>
</dbReference>
<feature type="binding site" evidence="7">
    <location>
        <position position="213"/>
    </location>
    <ligand>
        <name>L-glutamine</name>
        <dbReference type="ChEBI" id="CHEBI:58359"/>
    </ligand>
</feature>
<dbReference type="GO" id="GO:0004359">
    <property type="term" value="F:glutaminase activity"/>
    <property type="evidence" value="ECO:0007669"/>
    <property type="project" value="InterPro"/>
</dbReference>
<feature type="active site" description="For glutaminase activity" evidence="7">
    <location>
        <position position="124"/>
    </location>
</feature>
<accession>A0A1G8BH69</accession>
<feature type="binding site" evidence="7">
    <location>
        <position position="459"/>
    </location>
    <ligand>
        <name>deamido-NAD(+)</name>
        <dbReference type="ChEBI" id="CHEBI:58437"/>
        <note>ligand shared between two neighboring subunits</note>
    </ligand>
</feature>
<evidence type="ECO:0000256" key="4">
    <source>
        <dbReference type="ARBA" id="ARBA00022741"/>
    </source>
</evidence>
<dbReference type="PANTHER" id="PTHR23090:SF9">
    <property type="entry name" value="GLUTAMINE-DEPENDENT NAD(+) SYNTHETASE"/>
    <property type="match status" value="1"/>
</dbReference>
<evidence type="ECO:0000256" key="6">
    <source>
        <dbReference type="ARBA" id="ARBA00023027"/>
    </source>
</evidence>
<evidence type="ECO:0000256" key="5">
    <source>
        <dbReference type="ARBA" id="ARBA00022840"/>
    </source>
</evidence>
<dbReference type="InterPro" id="IPR036526">
    <property type="entry name" value="C-N_Hydrolase_sf"/>
</dbReference>
<dbReference type="AlphaFoldDB" id="A0A1G8BH69"/>
<dbReference type="GO" id="GO:0005524">
    <property type="term" value="F:ATP binding"/>
    <property type="evidence" value="ECO:0007669"/>
    <property type="project" value="UniProtKB-UniRule"/>
</dbReference>
<comment type="catalytic activity">
    <reaction evidence="7 8">
        <text>deamido-NAD(+) + L-glutamine + ATP + H2O = L-glutamate + AMP + diphosphate + NAD(+) + H(+)</text>
        <dbReference type="Rhea" id="RHEA:24384"/>
        <dbReference type="ChEBI" id="CHEBI:15377"/>
        <dbReference type="ChEBI" id="CHEBI:15378"/>
        <dbReference type="ChEBI" id="CHEBI:29985"/>
        <dbReference type="ChEBI" id="CHEBI:30616"/>
        <dbReference type="ChEBI" id="CHEBI:33019"/>
        <dbReference type="ChEBI" id="CHEBI:57540"/>
        <dbReference type="ChEBI" id="CHEBI:58359"/>
        <dbReference type="ChEBI" id="CHEBI:58437"/>
        <dbReference type="ChEBI" id="CHEBI:456215"/>
        <dbReference type="EC" id="6.3.5.1"/>
    </reaction>
</comment>
<sequence length="676" mass="72671">MERNEDLTGDDLGYLRLAAVSPSVRVADVAHNTRATVEALERVAARGCRLAVFPELGLTGYTCADLFHQEVLLDAAEQGLREVLRVSRRLGVAAVVGLPVRVGGRLYNCAALVSGGRLAGVVPKVCLPTAGEYYEQRWFTSGALRTHDEVEIAGRQAPFGEDLVFTARNLPGCAIGVEICEDLWTPQPASGRLALGGATVLVNPSASNELAGKARRRRDLVREQAARCAAAYVYAAAGPGESSTDVVFGGHSMIAENGVTLAESRRFGFETEQVVTDVDLQHLNAERARGSGFSSSTGGPLRRVDFHLPRPDSAGPAPGALRPVPSRTPFVPEDPDDRAEHCFEAFTIQTTALCTRLRHLTAGRGGRGPVVSIGLSGGLDSTLALLVAAASFDRLVVDRRGIVAVTMPGPGTTSRTRGNAEALARLLGVTCEVVPIGESTRHHLGAIGHSGRHDATFQNAQARERTRILMDVAGLHGGFNLGTGDLSELALGYCTFNGDHMSMYHVNAGVPKTLVRQLVEWCADNLFDDETAAVLRDICATPSTAELLPPTADGRSSQTTEEIVGPDELQDFFLFHTVRSGFSPTKVFRLAERAFDGRYTPEQILKWMGIFYYAFFNSQYKRSAMPDGPKVTVVGLSPRADWRMPSDAVSTLWLREIADLRALSGKERVDAAQVAV</sequence>
<keyword evidence="12" id="KW-1185">Reference proteome</keyword>
<dbReference type="NCBIfam" id="NF002730">
    <property type="entry name" value="PRK02628.1"/>
    <property type="match status" value="1"/>
</dbReference>
<feature type="region of interest" description="Disordered" evidence="9">
    <location>
        <begin position="308"/>
        <end position="328"/>
    </location>
</feature>
<organism evidence="11 12">
    <name type="scientific">Lentzea fradiae</name>
    <dbReference type="NCBI Taxonomy" id="200378"/>
    <lineage>
        <taxon>Bacteria</taxon>
        <taxon>Bacillati</taxon>
        <taxon>Actinomycetota</taxon>
        <taxon>Actinomycetes</taxon>
        <taxon>Pseudonocardiales</taxon>
        <taxon>Pseudonocardiaceae</taxon>
        <taxon>Lentzea</taxon>
    </lineage>
</organism>
<dbReference type="CDD" id="cd07570">
    <property type="entry name" value="GAT_Gln-NAD-synth"/>
    <property type="match status" value="1"/>
</dbReference>
<dbReference type="Gene3D" id="3.40.50.620">
    <property type="entry name" value="HUPs"/>
    <property type="match status" value="1"/>
</dbReference>
<dbReference type="HAMAP" id="MF_02090">
    <property type="entry name" value="NadE_glutamine_dep"/>
    <property type="match status" value="1"/>
</dbReference>
<feature type="binding site" evidence="7">
    <location>
        <position position="207"/>
    </location>
    <ligand>
        <name>L-glutamine</name>
        <dbReference type="ChEBI" id="CHEBI:58359"/>
    </ligand>
</feature>
<dbReference type="UniPathway" id="UPA00253">
    <property type="reaction ID" value="UER00334"/>
</dbReference>
<keyword evidence="6 7" id="KW-0520">NAD</keyword>
<feature type="binding site" evidence="7">
    <location>
        <begin position="374"/>
        <end position="381"/>
    </location>
    <ligand>
        <name>ATP</name>
        <dbReference type="ChEBI" id="CHEBI:30616"/>
    </ligand>
</feature>
<comment type="pathway">
    <text evidence="1 7 8">Cofactor biosynthesis; NAD(+) biosynthesis; NAD(+) from deamido-NAD(+) (L-Gln route): step 1/1.</text>
</comment>
<dbReference type="GO" id="GO:0003952">
    <property type="term" value="F:NAD+ synthase (glutamine-hydrolyzing) activity"/>
    <property type="evidence" value="ECO:0007669"/>
    <property type="project" value="UniProtKB-UniRule"/>
</dbReference>
<dbReference type="GO" id="GO:0009435">
    <property type="term" value="P:NAD+ biosynthetic process"/>
    <property type="evidence" value="ECO:0007669"/>
    <property type="project" value="UniProtKB-UniRule"/>
</dbReference>
<evidence type="ECO:0000256" key="8">
    <source>
        <dbReference type="PIRNR" id="PIRNR006630"/>
    </source>
</evidence>
<protein>
    <recommendedName>
        <fullName evidence="7 8">Glutamine-dependent NAD(+) synthetase</fullName>
        <ecNumber evidence="7 8">6.3.5.1</ecNumber>
    </recommendedName>
    <alternativeName>
        <fullName evidence="7 8">NAD(+) synthase [glutamine-hydrolyzing]</fullName>
    </alternativeName>
</protein>
<dbReference type="Proteomes" id="UP000199623">
    <property type="component" value="Unassembled WGS sequence"/>
</dbReference>
<dbReference type="Pfam" id="PF00795">
    <property type="entry name" value="CN_hydrolase"/>
    <property type="match status" value="1"/>
</dbReference>
<keyword evidence="4 7" id="KW-0547">Nucleotide-binding</keyword>
<feature type="binding site" evidence="7">
    <location>
        <position position="621"/>
    </location>
    <ligand>
        <name>deamido-NAD(+)</name>
        <dbReference type="ChEBI" id="CHEBI:58437"/>
        <note>ligand shared between two neighboring subunits</note>
    </ligand>
</feature>
<dbReference type="EC" id="6.3.5.1" evidence="7 8"/>
<dbReference type="GO" id="GO:0008795">
    <property type="term" value="F:NAD+ synthase activity"/>
    <property type="evidence" value="ECO:0007669"/>
    <property type="project" value="UniProtKB-UniRule"/>
</dbReference>
<feature type="active site" description="Proton acceptor; for glutaminase activity" evidence="7">
    <location>
        <position position="55"/>
    </location>
</feature>
<dbReference type="STRING" id="200378.SAMN05216553_11960"/>
<proteinExistence type="inferred from homology"/>
<dbReference type="Gene3D" id="1.10.10.1140">
    <property type="entry name" value="Glutamine-dependent NAD+ synthetase, C-terminal domain"/>
    <property type="match status" value="1"/>
</dbReference>
<dbReference type="GO" id="GO:0005737">
    <property type="term" value="C:cytoplasm"/>
    <property type="evidence" value="ECO:0007669"/>
    <property type="project" value="InterPro"/>
</dbReference>
<comment type="similarity">
    <text evidence="2 7 8">In the C-terminal section; belongs to the NAD synthetase family.</text>
</comment>
<feature type="domain" description="CN hydrolase" evidence="10">
    <location>
        <begin position="15"/>
        <end position="280"/>
    </location>
</feature>
<dbReference type="InterPro" id="IPR022310">
    <property type="entry name" value="NAD/GMP_synthase"/>
</dbReference>
<dbReference type="InterPro" id="IPR014445">
    <property type="entry name" value="Gln-dep_NAD_synthase"/>
</dbReference>
<reference evidence="12" key="1">
    <citation type="submission" date="2016-10" db="EMBL/GenBank/DDBJ databases">
        <authorList>
            <person name="Varghese N."/>
            <person name="Submissions S."/>
        </authorList>
    </citation>
    <scope>NUCLEOTIDE SEQUENCE [LARGE SCALE GENOMIC DNA]</scope>
    <source>
        <strain evidence="12">CGMCC 4.3506</strain>
    </source>
</reference>
<evidence type="ECO:0000256" key="7">
    <source>
        <dbReference type="HAMAP-Rule" id="MF_02090"/>
    </source>
</evidence>
<dbReference type="Gene3D" id="3.60.110.10">
    <property type="entry name" value="Carbon-nitrogen hydrolase"/>
    <property type="match status" value="1"/>
</dbReference>
<comment type="caution">
    <text evidence="7">Lacks conserved residue(s) required for the propagation of feature annotation.</text>
</comment>
<dbReference type="InterPro" id="IPR003010">
    <property type="entry name" value="C-N_Hydrolase"/>
</dbReference>
<evidence type="ECO:0000259" key="10">
    <source>
        <dbReference type="PROSITE" id="PS50263"/>
    </source>
</evidence>
<dbReference type="PIRSF" id="PIRSF006630">
    <property type="entry name" value="NADS_GAT"/>
    <property type="match status" value="1"/>
</dbReference>
<evidence type="ECO:0000313" key="11">
    <source>
        <dbReference type="EMBL" id="SDH32363.1"/>
    </source>
</evidence>
<comment type="function">
    <text evidence="7">Catalyzes the ATP-dependent amidation of deamido-NAD to form NAD. Uses L-glutamine as a nitrogen source.</text>
</comment>
<keyword evidence="3 7" id="KW-0436">Ligase</keyword>
<evidence type="ECO:0000256" key="2">
    <source>
        <dbReference type="ARBA" id="ARBA00007145"/>
    </source>
</evidence>
<dbReference type="CDD" id="cd00553">
    <property type="entry name" value="NAD_synthase"/>
    <property type="match status" value="1"/>
</dbReference>
<evidence type="ECO:0000313" key="12">
    <source>
        <dbReference type="Proteomes" id="UP000199623"/>
    </source>
</evidence>
<evidence type="ECO:0000256" key="1">
    <source>
        <dbReference type="ARBA" id="ARBA00005188"/>
    </source>
</evidence>
<dbReference type="Pfam" id="PF02540">
    <property type="entry name" value="NAD_synthase"/>
    <property type="match status" value="1"/>
</dbReference>
<dbReference type="SUPFAM" id="SSF56317">
    <property type="entry name" value="Carbon-nitrogen hydrolase"/>
    <property type="match status" value="1"/>
</dbReference>
<evidence type="ECO:0000256" key="3">
    <source>
        <dbReference type="ARBA" id="ARBA00022598"/>
    </source>
</evidence>
<dbReference type="InterPro" id="IPR014729">
    <property type="entry name" value="Rossmann-like_a/b/a_fold"/>
</dbReference>
<dbReference type="SUPFAM" id="SSF52402">
    <property type="entry name" value="Adenine nucleotide alpha hydrolases-like"/>
    <property type="match status" value="1"/>
</dbReference>
<dbReference type="InterPro" id="IPR041856">
    <property type="entry name" value="NAD+_synth_C"/>
</dbReference>
<keyword evidence="5 7" id="KW-0067">ATP-binding</keyword>
<dbReference type="PROSITE" id="PS50263">
    <property type="entry name" value="CN_HYDROLASE"/>
    <property type="match status" value="1"/>
</dbReference>
<dbReference type="InterPro" id="IPR003694">
    <property type="entry name" value="NAD_synthase"/>
</dbReference>
<name>A0A1G8BH69_9PSEU</name>
<dbReference type="PANTHER" id="PTHR23090">
    <property type="entry name" value="NH 3 /GLUTAMINE-DEPENDENT NAD + SYNTHETASE"/>
    <property type="match status" value="1"/>
</dbReference>
<feature type="binding site" evidence="7">
    <location>
        <position position="488"/>
    </location>
    <ligand>
        <name>deamido-NAD(+)</name>
        <dbReference type="ChEBI" id="CHEBI:58437"/>
        <note>ligand shared between two neighboring subunits</note>
    </ligand>
</feature>
<feature type="active site" description="Nucleophile; for glutaminase activity" evidence="7">
    <location>
        <position position="180"/>
    </location>
</feature>